<dbReference type="InterPro" id="IPR036322">
    <property type="entry name" value="WD40_repeat_dom_sf"/>
</dbReference>
<dbReference type="SUPFAM" id="SSF50978">
    <property type="entry name" value="WD40 repeat-like"/>
    <property type="match status" value="1"/>
</dbReference>
<name>A0ABD1E9W3_HYPHA</name>
<sequence>MRFPTEIIEHILLKCDGKTLLTAKTTSDILSDVVEYLGKRTRIWEWCCKEEIPQEQLLEYLPSYEIYGKDKWKHIYNNWSAWELQSTDIVEPKLCPNNTLRRISSIAVSSDHIAVGNEDGRLKLYTSHWEPVFEHRVVAVKLTKLTFIGYQDYNNENDLNICLVTAFNNGISLISFNGFRKEQYDILDVKSHSIYGNYICIEKVGGRMTILEISSKTNFYDRREIKEIWFTRIYSPRCITSYHMWNEKCTFLINGVVSQVNYKKPNITPMDEMEKVMTVKFYAPLWLDRSTTQIFRNNVIINIYKYADKSSGSPDIIDDYVEIIILRPDGHYSKKLFNAWEIFRSVITCIYLYGNTLLIATACGTVYFYQLNNWKNFDMKNYVAKKIVGKHPIIAIAVKEVKGERIFYVCSTFAIHKIVCWVPGNCDQ</sequence>
<keyword evidence="1" id="KW-0812">Transmembrane</keyword>
<gene>
    <name evidence="2" type="ORF">ABEB36_013823</name>
</gene>
<accession>A0ABD1E9W3</accession>
<evidence type="ECO:0000313" key="2">
    <source>
        <dbReference type="EMBL" id="KAL1489896.1"/>
    </source>
</evidence>
<evidence type="ECO:0000313" key="3">
    <source>
        <dbReference type="Proteomes" id="UP001566132"/>
    </source>
</evidence>
<protein>
    <recommendedName>
        <fullName evidence="4">F-box domain-containing protein</fullName>
    </recommendedName>
</protein>
<dbReference type="Proteomes" id="UP001566132">
    <property type="component" value="Unassembled WGS sequence"/>
</dbReference>
<evidence type="ECO:0008006" key="4">
    <source>
        <dbReference type="Google" id="ProtNLM"/>
    </source>
</evidence>
<keyword evidence="1" id="KW-1133">Transmembrane helix</keyword>
<feature type="transmembrane region" description="Helical" evidence="1">
    <location>
        <begin position="350"/>
        <end position="369"/>
    </location>
</feature>
<comment type="caution">
    <text evidence="2">The sequence shown here is derived from an EMBL/GenBank/DDBJ whole genome shotgun (WGS) entry which is preliminary data.</text>
</comment>
<dbReference type="AlphaFoldDB" id="A0ABD1E9W3"/>
<dbReference type="EMBL" id="JBDJPC010000011">
    <property type="protein sequence ID" value="KAL1489896.1"/>
    <property type="molecule type" value="Genomic_DNA"/>
</dbReference>
<keyword evidence="3" id="KW-1185">Reference proteome</keyword>
<organism evidence="2 3">
    <name type="scientific">Hypothenemus hampei</name>
    <name type="common">Coffee berry borer</name>
    <dbReference type="NCBI Taxonomy" id="57062"/>
    <lineage>
        <taxon>Eukaryota</taxon>
        <taxon>Metazoa</taxon>
        <taxon>Ecdysozoa</taxon>
        <taxon>Arthropoda</taxon>
        <taxon>Hexapoda</taxon>
        <taxon>Insecta</taxon>
        <taxon>Pterygota</taxon>
        <taxon>Neoptera</taxon>
        <taxon>Endopterygota</taxon>
        <taxon>Coleoptera</taxon>
        <taxon>Polyphaga</taxon>
        <taxon>Cucujiformia</taxon>
        <taxon>Curculionidae</taxon>
        <taxon>Scolytinae</taxon>
        <taxon>Hypothenemus</taxon>
    </lineage>
</organism>
<keyword evidence="1" id="KW-0472">Membrane</keyword>
<proteinExistence type="predicted"/>
<evidence type="ECO:0000256" key="1">
    <source>
        <dbReference type="SAM" id="Phobius"/>
    </source>
</evidence>
<reference evidence="2 3" key="1">
    <citation type="submission" date="2024-05" db="EMBL/GenBank/DDBJ databases">
        <title>Genetic variation in Jamaican populations of the coffee berry borer (Hypothenemus hampei).</title>
        <authorList>
            <person name="Errbii M."/>
            <person name="Myrie A."/>
        </authorList>
    </citation>
    <scope>NUCLEOTIDE SEQUENCE [LARGE SCALE GENOMIC DNA]</scope>
    <source>
        <strain evidence="2">JA-Hopewell-2020-01-JO</strain>
        <tissue evidence="2">Whole body</tissue>
    </source>
</reference>